<sequence>MQSDAIQGGNYMIVNHQREGFVFRHPMEDRSRAPKRVYALYPGVQPSGNWKIDKTDKGLYVLTANGGTAGYYKHEDGTFVFAFLDGPLGEDARPVDWKITKVDTTEGRTGYIVTTKLPDGQPVGWTLSGAAESTFGLPIAVRPLVSTRTEPPQYLPSEVFEFTYAHQ</sequence>
<dbReference type="AlphaFoldDB" id="A0A4R0RRG2"/>
<keyword evidence="2" id="KW-1185">Reference proteome</keyword>
<dbReference type="CDD" id="cd23428">
    <property type="entry name" value="beta-trefoil_Ricin_SPI"/>
    <property type="match status" value="1"/>
</dbReference>
<organism evidence="1 2">
    <name type="scientific">Steccherinum ochraceum</name>
    <dbReference type="NCBI Taxonomy" id="92696"/>
    <lineage>
        <taxon>Eukaryota</taxon>
        <taxon>Fungi</taxon>
        <taxon>Dikarya</taxon>
        <taxon>Basidiomycota</taxon>
        <taxon>Agaricomycotina</taxon>
        <taxon>Agaricomycetes</taxon>
        <taxon>Polyporales</taxon>
        <taxon>Steccherinaceae</taxon>
        <taxon>Steccherinum</taxon>
    </lineage>
</organism>
<evidence type="ECO:0000313" key="2">
    <source>
        <dbReference type="Proteomes" id="UP000292702"/>
    </source>
</evidence>
<dbReference type="Pfam" id="PF16850">
    <property type="entry name" value="Inhibitor_I66"/>
    <property type="match status" value="1"/>
</dbReference>
<dbReference type="Gene3D" id="2.80.10.50">
    <property type="match status" value="1"/>
</dbReference>
<gene>
    <name evidence="1" type="ORF">EIP91_003313</name>
</gene>
<evidence type="ECO:0000313" key="1">
    <source>
        <dbReference type="EMBL" id="TCD65034.1"/>
    </source>
</evidence>
<reference evidence="1 2" key="1">
    <citation type="submission" date="2018-11" db="EMBL/GenBank/DDBJ databases">
        <title>Genome assembly of Steccherinum ochraceum LE-BIN_3174, the white-rot fungus of the Steccherinaceae family (The Residual Polyporoid clade, Polyporales, Basidiomycota).</title>
        <authorList>
            <person name="Fedorova T.V."/>
            <person name="Glazunova O.A."/>
            <person name="Landesman E.O."/>
            <person name="Moiseenko K.V."/>
            <person name="Psurtseva N.V."/>
            <person name="Savinova O.S."/>
            <person name="Shakhova N.V."/>
            <person name="Tyazhelova T.V."/>
            <person name="Vasina D.V."/>
        </authorList>
    </citation>
    <scope>NUCLEOTIDE SEQUENCE [LARGE SCALE GENOMIC DNA]</scope>
    <source>
        <strain evidence="1 2">LE-BIN_3174</strain>
    </source>
</reference>
<comment type="caution">
    <text evidence="1">The sequence shown here is derived from an EMBL/GenBank/DDBJ whole genome shotgun (WGS) entry which is preliminary data.</text>
</comment>
<dbReference type="OrthoDB" id="2794653at2759"/>
<dbReference type="GO" id="GO:0004867">
    <property type="term" value="F:serine-type endopeptidase inhibitor activity"/>
    <property type="evidence" value="ECO:0007669"/>
    <property type="project" value="InterPro"/>
</dbReference>
<dbReference type="Proteomes" id="UP000292702">
    <property type="component" value="Unassembled WGS sequence"/>
</dbReference>
<proteinExistence type="predicted"/>
<accession>A0A4R0RRG2</accession>
<dbReference type="EMBL" id="RWJN01000202">
    <property type="protein sequence ID" value="TCD65034.1"/>
    <property type="molecule type" value="Genomic_DNA"/>
</dbReference>
<protein>
    <submittedName>
        <fullName evidence="1">Uncharacterized protein</fullName>
    </submittedName>
</protein>
<name>A0A4R0RRG2_9APHY</name>
<dbReference type="InterPro" id="IPR031755">
    <property type="entry name" value="Inhibitor_I66"/>
</dbReference>